<dbReference type="SUPFAM" id="SSF57850">
    <property type="entry name" value="RING/U-box"/>
    <property type="match status" value="1"/>
</dbReference>
<dbReference type="GO" id="GO:0006513">
    <property type="term" value="P:protein monoubiquitination"/>
    <property type="evidence" value="ECO:0007669"/>
    <property type="project" value="TreeGrafter"/>
</dbReference>
<dbReference type="OrthoDB" id="107372at2759"/>
<keyword evidence="8" id="KW-0862">Zinc</keyword>
<dbReference type="GO" id="GO:0004842">
    <property type="term" value="F:ubiquitin-protein transferase activity"/>
    <property type="evidence" value="ECO:0007669"/>
    <property type="project" value="TreeGrafter"/>
</dbReference>
<evidence type="ECO:0000256" key="2">
    <source>
        <dbReference type="ARBA" id="ARBA00004906"/>
    </source>
</evidence>
<evidence type="ECO:0000256" key="10">
    <source>
        <dbReference type="ARBA" id="ARBA00022989"/>
    </source>
</evidence>
<dbReference type="GO" id="GO:0016558">
    <property type="term" value="P:protein import into peroxisome matrix"/>
    <property type="evidence" value="ECO:0007669"/>
    <property type="project" value="UniProtKB-UniRule"/>
</dbReference>
<dbReference type="GO" id="GO:1990429">
    <property type="term" value="C:peroxisomal importomer complex"/>
    <property type="evidence" value="ECO:0007669"/>
    <property type="project" value="TreeGrafter"/>
</dbReference>
<evidence type="ECO:0000256" key="3">
    <source>
        <dbReference type="ARBA" id="ARBA00008704"/>
    </source>
</evidence>
<feature type="transmembrane region" description="Helical" evidence="14">
    <location>
        <begin position="219"/>
        <end position="248"/>
    </location>
</feature>
<feature type="domain" description="Pex N-terminal" evidence="15">
    <location>
        <begin position="26"/>
        <end position="249"/>
    </location>
</feature>
<keyword evidence="10 14" id="KW-1133">Transmembrane helix</keyword>
<feature type="transmembrane region" description="Helical" evidence="14">
    <location>
        <begin position="155"/>
        <end position="174"/>
    </location>
</feature>
<accession>A0A2L2Y8K1</accession>
<evidence type="ECO:0000256" key="12">
    <source>
        <dbReference type="ARBA" id="ARBA00023140"/>
    </source>
</evidence>
<evidence type="ECO:0000256" key="4">
    <source>
        <dbReference type="ARBA" id="ARBA00022448"/>
    </source>
</evidence>
<dbReference type="CTD" id="5193"/>
<name>A0A2L2Y8K1_PARTP</name>
<comment type="similarity">
    <text evidence="3 13">Belongs to the pex2/pex10/pex12 family.</text>
</comment>
<keyword evidence="11 13" id="KW-0472">Membrane</keyword>
<comment type="function">
    <text evidence="13">Component of a retrotranslocation channel required for peroxisome organization by mediating export of the PEX5 receptor from peroxisomes to the cytosol, thereby promoting PEX5 recycling.</text>
</comment>
<dbReference type="Pfam" id="PF04757">
    <property type="entry name" value="Pex2_Pex12"/>
    <property type="match status" value="1"/>
</dbReference>
<dbReference type="GeneID" id="107446635"/>
<keyword evidence="6" id="KW-0479">Metal-binding</keyword>
<evidence type="ECO:0000256" key="14">
    <source>
        <dbReference type="SAM" id="Phobius"/>
    </source>
</evidence>
<protein>
    <recommendedName>
        <fullName evidence="13">Peroxisome assembly protein 12</fullName>
    </recommendedName>
    <alternativeName>
        <fullName evidence="13">Peroxin-12</fullName>
    </alternativeName>
</protein>
<evidence type="ECO:0000313" key="16">
    <source>
        <dbReference type="EMBL" id="LAA04499.1"/>
    </source>
</evidence>
<keyword evidence="9" id="KW-0653">Protein transport</keyword>
<dbReference type="InterPro" id="IPR006845">
    <property type="entry name" value="Pex_N"/>
</dbReference>
<reference evidence="16" key="1">
    <citation type="journal article" date="2016" name="Mol. Ecol. Resour.">
        <title>Evaluation of the impact of RNA preservation methods of spiders for de novo transcriptome assembly.</title>
        <authorList>
            <person name="Kono N."/>
            <person name="Nakamura H."/>
            <person name="Ito Y."/>
            <person name="Tomita M."/>
            <person name="Arakawa K."/>
        </authorList>
    </citation>
    <scope>NUCLEOTIDE SEQUENCE</scope>
    <source>
        <tissue evidence="16">Whole body</tissue>
    </source>
</reference>
<keyword evidence="12 13" id="KW-0576">Peroxisome</keyword>
<evidence type="ECO:0000256" key="11">
    <source>
        <dbReference type="ARBA" id="ARBA00023136"/>
    </source>
</evidence>
<evidence type="ECO:0000256" key="6">
    <source>
        <dbReference type="ARBA" id="ARBA00022723"/>
    </source>
</evidence>
<dbReference type="PIRSF" id="PIRSF038074">
    <property type="entry name" value="Peroxisome_assembly_p12"/>
    <property type="match status" value="1"/>
</dbReference>
<dbReference type="AlphaFoldDB" id="A0A2L2Y8K1"/>
<evidence type="ECO:0000259" key="15">
    <source>
        <dbReference type="Pfam" id="PF04757"/>
    </source>
</evidence>
<proteinExistence type="evidence at transcript level"/>
<evidence type="ECO:0000256" key="1">
    <source>
        <dbReference type="ARBA" id="ARBA00004585"/>
    </source>
</evidence>
<dbReference type="GO" id="GO:0008270">
    <property type="term" value="F:zinc ion binding"/>
    <property type="evidence" value="ECO:0007669"/>
    <property type="project" value="UniProtKB-KW"/>
</dbReference>
<evidence type="ECO:0000256" key="13">
    <source>
        <dbReference type="PIRNR" id="PIRNR038074"/>
    </source>
</evidence>
<evidence type="ECO:0000256" key="5">
    <source>
        <dbReference type="ARBA" id="ARBA00022692"/>
    </source>
</evidence>
<dbReference type="CDD" id="cd16451">
    <property type="entry name" value="mRING_PEX12"/>
    <property type="match status" value="1"/>
</dbReference>
<comment type="pathway">
    <text evidence="2">Protein modification; protein ubiquitination.</text>
</comment>
<evidence type="ECO:0000256" key="7">
    <source>
        <dbReference type="ARBA" id="ARBA00022771"/>
    </source>
</evidence>
<dbReference type="EMBL" id="IAAA01012460">
    <property type="protein sequence ID" value="LAA04499.1"/>
    <property type="molecule type" value="mRNA"/>
</dbReference>
<keyword evidence="7" id="KW-0863">Zinc-finger</keyword>
<evidence type="ECO:0000256" key="8">
    <source>
        <dbReference type="ARBA" id="ARBA00022833"/>
    </source>
</evidence>
<organism evidence="16">
    <name type="scientific">Parasteatoda tepidariorum</name>
    <name type="common">Common house spider</name>
    <name type="synonym">Achaearanea tepidariorum</name>
    <dbReference type="NCBI Taxonomy" id="114398"/>
    <lineage>
        <taxon>Eukaryota</taxon>
        <taxon>Metazoa</taxon>
        <taxon>Ecdysozoa</taxon>
        <taxon>Arthropoda</taxon>
        <taxon>Chelicerata</taxon>
        <taxon>Arachnida</taxon>
        <taxon>Araneae</taxon>
        <taxon>Araneomorphae</taxon>
        <taxon>Entelegynae</taxon>
        <taxon>Araneoidea</taxon>
        <taxon>Theridiidae</taxon>
        <taxon>Parasteatoda</taxon>
    </lineage>
</organism>
<dbReference type="InterPro" id="IPR017375">
    <property type="entry name" value="PEX12"/>
</dbReference>
<dbReference type="PANTHER" id="PTHR12888:SF0">
    <property type="entry name" value="PEROXISOME ASSEMBLY PROTEIN 12"/>
    <property type="match status" value="1"/>
</dbReference>
<dbReference type="KEGG" id="ptep:107446635"/>
<keyword evidence="5 14" id="KW-0812">Transmembrane</keyword>
<dbReference type="PANTHER" id="PTHR12888">
    <property type="entry name" value="PEROXISOME ASSEMBLY PROTEIN 12 PEROXIN-12"/>
    <property type="match status" value="1"/>
</dbReference>
<keyword evidence="4" id="KW-0813">Transport</keyword>
<dbReference type="GO" id="GO:0005778">
    <property type="term" value="C:peroxisomal membrane"/>
    <property type="evidence" value="ECO:0007669"/>
    <property type="project" value="UniProtKB-SubCell"/>
</dbReference>
<sequence length="332" mass="38282">MAEYGIHHVISNFSKPSIFEVIGHDNLASSLRAAFLHLFKVLAENNPMRYGLIYRNFDELYVLVDSIFQYLHLRLKGGLFTETFYSLKRIPDPRSLDVSRRKVALWVICAVVYPYLQRQLEEVYKNMRDDHSRGSLASKGTKNKLALLYLKVYPVYHFLSETSVLCYYLAYALGKSSYHSPLMHLTSTTLTHLTMIDLSDDAWKQHIPKEQHKKLSNTIWNLVNVFIGGITLSISVGSFLTQFLNWWYSREGNTTNLTPLPVPPPPKKWPCDIPVDICFICKKSRSNDTALASSGFVFCYPCIFKYVEVNRECPITGYKSSLNQLIKLYHQE</sequence>
<evidence type="ECO:0000256" key="9">
    <source>
        <dbReference type="ARBA" id="ARBA00022927"/>
    </source>
</evidence>
<comment type="subcellular location">
    <subcellularLocation>
        <location evidence="1">Peroxisome membrane</location>
        <topology evidence="1">Multi-pass membrane protein</topology>
    </subcellularLocation>
</comment>